<proteinExistence type="predicted"/>
<sequence>MPARVGGSKLQTNKPTKGLLAANNFLKVSQYLKGAAHCLDRMRHAPNPPAVPDGNMYTPTRIPVCFPHSQEAPSVLPQCSGNEGLIDLVYYLCIMSQHAALFAETSALQQEPEGR</sequence>
<gene>
    <name evidence="1" type="ORF">NDU88_005950</name>
</gene>
<accession>A0AAV7QG77</accession>
<keyword evidence="2" id="KW-1185">Reference proteome</keyword>
<organism evidence="1 2">
    <name type="scientific">Pleurodeles waltl</name>
    <name type="common">Iberian ribbed newt</name>
    <dbReference type="NCBI Taxonomy" id="8319"/>
    <lineage>
        <taxon>Eukaryota</taxon>
        <taxon>Metazoa</taxon>
        <taxon>Chordata</taxon>
        <taxon>Craniata</taxon>
        <taxon>Vertebrata</taxon>
        <taxon>Euteleostomi</taxon>
        <taxon>Amphibia</taxon>
        <taxon>Batrachia</taxon>
        <taxon>Caudata</taxon>
        <taxon>Salamandroidea</taxon>
        <taxon>Salamandridae</taxon>
        <taxon>Pleurodelinae</taxon>
        <taxon>Pleurodeles</taxon>
    </lineage>
</organism>
<name>A0AAV7QG77_PLEWA</name>
<protein>
    <submittedName>
        <fullName evidence="1">Uncharacterized protein</fullName>
    </submittedName>
</protein>
<reference evidence="1" key="1">
    <citation type="journal article" date="2022" name="bioRxiv">
        <title>Sequencing and chromosome-scale assembly of the giantPleurodeles waltlgenome.</title>
        <authorList>
            <person name="Brown T."/>
            <person name="Elewa A."/>
            <person name="Iarovenko S."/>
            <person name="Subramanian E."/>
            <person name="Araus A.J."/>
            <person name="Petzold A."/>
            <person name="Susuki M."/>
            <person name="Suzuki K.-i.T."/>
            <person name="Hayashi T."/>
            <person name="Toyoda A."/>
            <person name="Oliveira C."/>
            <person name="Osipova E."/>
            <person name="Leigh N.D."/>
            <person name="Simon A."/>
            <person name="Yun M.H."/>
        </authorList>
    </citation>
    <scope>NUCLEOTIDE SEQUENCE</scope>
    <source>
        <strain evidence="1">20211129_DDA</strain>
        <tissue evidence="1">Liver</tissue>
    </source>
</reference>
<comment type="caution">
    <text evidence="1">The sequence shown here is derived from an EMBL/GenBank/DDBJ whole genome shotgun (WGS) entry which is preliminary data.</text>
</comment>
<dbReference type="Proteomes" id="UP001066276">
    <property type="component" value="Chromosome 6"/>
</dbReference>
<evidence type="ECO:0000313" key="1">
    <source>
        <dbReference type="EMBL" id="KAJ1139581.1"/>
    </source>
</evidence>
<evidence type="ECO:0000313" key="2">
    <source>
        <dbReference type="Proteomes" id="UP001066276"/>
    </source>
</evidence>
<dbReference type="EMBL" id="JANPWB010000010">
    <property type="protein sequence ID" value="KAJ1139581.1"/>
    <property type="molecule type" value="Genomic_DNA"/>
</dbReference>
<dbReference type="AlphaFoldDB" id="A0AAV7QG77"/>